<feature type="domain" description="ABC transporter" evidence="5">
    <location>
        <begin position="3"/>
        <end position="235"/>
    </location>
</feature>
<evidence type="ECO:0000313" key="7">
    <source>
        <dbReference type="Proteomes" id="UP000199501"/>
    </source>
</evidence>
<name>A0A1G6MG51_9PSEU</name>
<dbReference type="RefSeq" id="WP_091449234.1">
    <property type="nucleotide sequence ID" value="NZ_FMZZ01000002.1"/>
</dbReference>
<sequence>MNIVIDGLRKVYRGGKVALDGVDLTLGQGMTGLLGPNGAGKTTLMRILTGVLRPTEGRVVVDGHDMATTAGAAAVKRMLGYLPQELAPYPDLTAREFLDYIALLKGIDDMSARRAQVEELLAEVGLADHRDRRVGAFSGGMKRRLGIAQALLGTPRLIVVDEPTSGLDPQERMRFRALLAGLGGGRSTILSTHILDDVAQTCPQVCVLTGGRAVFHGTTAGLTAAAKGKTFLVRGDRPPADAVLVNAVSGPDGTEYRLVGTTAPAGAVSVSPTLEDGYVALLQSIEPTTTG</sequence>
<dbReference type="GO" id="GO:0005524">
    <property type="term" value="F:ATP binding"/>
    <property type="evidence" value="ECO:0007669"/>
    <property type="project" value="UniProtKB-KW"/>
</dbReference>
<keyword evidence="2" id="KW-0813">Transport</keyword>
<dbReference type="SUPFAM" id="SSF52540">
    <property type="entry name" value="P-loop containing nucleoside triphosphate hydrolases"/>
    <property type="match status" value="1"/>
</dbReference>
<dbReference type="OrthoDB" id="9804819at2"/>
<dbReference type="Gene3D" id="3.40.50.300">
    <property type="entry name" value="P-loop containing nucleotide triphosphate hydrolases"/>
    <property type="match status" value="1"/>
</dbReference>
<dbReference type="PANTHER" id="PTHR43335">
    <property type="entry name" value="ABC TRANSPORTER, ATP-BINDING PROTEIN"/>
    <property type="match status" value="1"/>
</dbReference>
<evidence type="ECO:0000256" key="3">
    <source>
        <dbReference type="ARBA" id="ARBA00022741"/>
    </source>
</evidence>
<protein>
    <submittedName>
        <fullName evidence="6">ABC-type multidrug transport system, ATPase component</fullName>
    </submittedName>
</protein>
<dbReference type="PANTHER" id="PTHR43335:SF2">
    <property type="entry name" value="ABC TRANSPORTER, ATP-BINDING PROTEIN"/>
    <property type="match status" value="1"/>
</dbReference>
<dbReference type="GO" id="GO:0016887">
    <property type="term" value="F:ATP hydrolysis activity"/>
    <property type="evidence" value="ECO:0007669"/>
    <property type="project" value="InterPro"/>
</dbReference>
<gene>
    <name evidence="6" type="ORF">SAMN05216174_102514</name>
</gene>
<dbReference type="InterPro" id="IPR003593">
    <property type="entry name" value="AAA+_ATPase"/>
</dbReference>
<reference evidence="7" key="1">
    <citation type="submission" date="2016-10" db="EMBL/GenBank/DDBJ databases">
        <authorList>
            <person name="Varghese N."/>
            <person name="Submissions S."/>
        </authorList>
    </citation>
    <scope>NUCLEOTIDE SEQUENCE [LARGE SCALE GENOMIC DNA]</scope>
    <source>
        <strain evidence="7">IBRC-M 10403</strain>
    </source>
</reference>
<dbReference type="AlphaFoldDB" id="A0A1G6MG51"/>
<dbReference type="Proteomes" id="UP000199501">
    <property type="component" value="Unassembled WGS sequence"/>
</dbReference>
<organism evidence="6 7">
    <name type="scientific">Actinokineospora iranica</name>
    <dbReference type="NCBI Taxonomy" id="1271860"/>
    <lineage>
        <taxon>Bacteria</taxon>
        <taxon>Bacillati</taxon>
        <taxon>Actinomycetota</taxon>
        <taxon>Actinomycetes</taxon>
        <taxon>Pseudonocardiales</taxon>
        <taxon>Pseudonocardiaceae</taxon>
        <taxon>Actinokineospora</taxon>
    </lineage>
</organism>
<dbReference type="STRING" id="1271860.SAMN05216174_102514"/>
<dbReference type="EMBL" id="FMZZ01000002">
    <property type="protein sequence ID" value="SDC53966.1"/>
    <property type="molecule type" value="Genomic_DNA"/>
</dbReference>
<proteinExistence type="inferred from homology"/>
<evidence type="ECO:0000256" key="2">
    <source>
        <dbReference type="ARBA" id="ARBA00022448"/>
    </source>
</evidence>
<dbReference type="InterPro" id="IPR027417">
    <property type="entry name" value="P-loop_NTPase"/>
</dbReference>
<evidence type="ECO:0000313" key="6">
    <source>
        <dbReference type="EMBL" id="SDC53966.1"/>
    </source>
</evidence>
<evidence type="ECO:0000259" key="5">
    <source>
        <dbReference type="PROSITE" id="PS50893"/>
    </source>
</evidence>
<dbReference type="CDD" id="cd03264">
    <property type="entry name" value="ABC_drug_resistance_like"/>
    <property type="match status" value="1"/>
</dbReference>
<evidence type="ECO:0000256" key="1">
    <source>
        <dbReference type="ARBA" id="ARBA00005417"/>
    </source>
</evidence>
<dbReference type="PROSITE" id="PS50893">
    <property type="entry name" value="ABC_TRANSPORTER_2"/>
    <property type="match status" value="1"/>
</dbReference>
<evidence type="ECO:0000256" key="4">
    <source>
        <dbReference type="ARBA" id="ARBA00022840"/>
    </source>
</evidence>
<comment type="similarity">
    <text evidence="1">Belongs to the ABC transporter superfamily.</text>
</comment>
<dbReference type="PROSITE" id="PS00211">
    <property type="entry name" value="ABC_TRANSPORTER_1"/>
    <property type="match status" value="1"/>
</dbReference>
<keyword evidence="3" id="KW-0547">Nucleotide-binding</keyword>
<dbReference type="SMART" id="SM00382">
    <property type="entry name" value="AAA"/>
    <property type="match status" value="1"/>
</dbReference>
<keyword evidence="4" id="KW-0067">ATP-binding</keyword>
<dbReference type="Pfam" id="PF00005">
    <property type="entry name" value="ABC_tran"/>
    <property type="match status" value="1"/>
</dbReference>
<keyword evidence="7" id="KW-1185">Reference proteome</keyword>
<accession>A0A1G6MG51</accession>
<dbReference type="InterPro" id="IPR003439">
    <property type="entry name" value="ABC_transporter-like_ATP-bd"/>
</dbReference>
<dbReference type="InterPro" id="IPR017871">
    <property type="entry name" value="ABC_transporter-like_CS"/>
</dbReference>